<dbReference type="Gene3D" id="2.115.10.20">
    <property type="entry name" value="Glycosyl hydrolase domain, family 43"/>
    <property type="match status" value="1"/>
</dbReference>
<dbReference type="PANTHER" id="PTHR10605">
    <property type="entry name" value="HEPARAN SULFATE SULFOTRANSFERASE"/>
    <property type="match status" value="1"/>
</dbReference>
<evidence type="ECO:0000256" key="2">
    <source>
        <dbReference type="ARBA" id="ARBA00023180"/>
    </source>
</evidence>
<feature type="binding site" evidence="4">
    <location>
        <position position="151"/>
    </location>
    <ligand>
        <name>3'-phosphoadenylyl sulfate</name>
        <dbReference type="ChEBI" id="CHEBI:58339"/>
    </ligand>
</feature>
<gene>
    <name evidence="6" type="ORF">ASTO00021_LOCUS5922</name>
</gene>
<protein>
    <recommendedName>
        <fullName evidence="5">Sulfotransferase domain-containing protein</fullName>
    </recommendedName>
</protein>
<proteinExistence type="predicted"/>
<dbReference type="EMBL" id="HBIN01008019">
    <property type="protein sequence ID" value="CAE0435642.1"/>
    <property type="molecule type" value="Transcribed_RNA"/>
</dbReference>
<evidence type="ECO:0000256" key="1">
    <source>
        <dbReference type="ARBA" id="ARBA00022679"/>
    </source>
</evidence>
<organism evidence="6">
    <name type="scientific">Aplanochytrium stocchinoi</name>
    <dbReference type="NCBI Taxonomy" id="215587"/>
    <lineage>
        <taxon>Eukaryota</taxon>
        <taxon>Sar</taxon>
        <taxon>Stramenopiles</taxon>
        <taxon>Bigyra</taxon>
        <taxon>Labyrinthulomycetes</taxon>
        <taxon>Thraustochytrida</taxon>
        <taxon>Thraustochytriidae</taxon>
        <taxon>Aplanochytrium</taxon>
    </lineage>
</organism>
<sequence length="1200" mass="135606">MVGLFQAVMAVMYSPRTYLGEGKSWKSILLLEFLFWRLPTCWFRSLPDIFIIGAQKCGTTSLHSYLCDDTENFSAGIVKETHFIDGRSPFGTIWEHCPIVGRRLLRSFFDFSFHTKGKLVIEATPEGLYCGWMLPAILQLNPHAKFIVLLRDPIDRAYSSYLHQTRKGRENLSFDEAVHREILLNNDESHPLGKKFQQFYAESVEKRSMKPLLSDPSVRNAFFRLSYVARGRYSPQIKVLLNAVPREQCLFVDSADFFSETEHTLRMVRDWLGAHNESKSSIDMSPKNTSGWIYNKSMAVETLKLLKSQLSHDWPDIVSKYCTFPDLESIDKPIGKVVAKQDVLHKVVQVAARDAPHRVVNPIVFPSSHGRYVGSNVGGPSVIKVPDWIPASESLGKFYMYFAHHNGKGIRLAYADNIQGPWSITEKAVLHIRNCPGYDHVASPDVHLDADRQKIIMYFHSPSRSTRPFRKQSTYCAISEDGMHFSVVGWDPESIEKSNLSVDEVSILRQRCNLGPFYFRVFRIRGRLYALARNNRSGGIWIRKPGAPQHDINNPIPWERGNNIFSQMRHCFVVVSPDHDSLKVFYSRVGDSPEGIYVSTVDVSSDDWLNWKESGEPKAVYFPKDLWEGGKCQDTSCNCIVRSSDKTTKSGMSKRKRLAARNVRDPCLLDFGGDTWMFYAGGGETGIGVTRLHQEHNIFALKPLKISVYPALSSRATCTPKRVIIYDPGCIGLGHSNRCSQIAMAIMTNAQRLEQQQPDILVISGNGMLWSMFLDEQSKQGGIDCICLPAYQKQLNVLSSNSKIKSIWNSYYSKSLYAPSPNEKHSGYGLCALRSRIIKEVVTAFQPDLLLVDFEPLGVHGELIPALKSLRQANRESQTKTRIVLGLRDVLDATKQFKAEWEAKGVLCCLEEFYDEIVVYGQQNIHDPLQGILPSDSKIKTHYVGYLGKAPTLREKENDIERHNVTFRTLAEENKSFQFAHGKYLIVSGGGGCDAGYLYDWVLRAYEQHIVNIEDAESTTLPEACIVYGLFHPEELVRQFESRVNALNLCYREAKGKNLITSYRFLRHFEFEALLVNCLGLVGMCGANTFSEICKFNVRALCVPRDSFRKEQLIRAQVFANAGAVRMLRAECSSNSISEGSSANLTERMLSALLALPSQKKPSDVLDLEHLTDGLDRVCKILIQPCDDNFICQSSKCTTT</sequence>
<dbReference type="AlphaFoldDB" id="A0A7S3PFB1"/>
<evidence type="ECO:0000259" key="5">
    <source>
        <dbReference type="Pfam" id="PF00685"/>
    </source>
</evidence>
<evidence type="ECO:0000256" key="4">
    <source>
        <dbReference type="PIRSR" id="PIRSR637359-2"/>
    </source>
</evidence>
<keyword evidence="2" id="KW-0325">Glycoprotein</keyword>
<evidence type="ECO:0000256" key="3">
    <source>
        <dbReference type="PIRSR" id="PIRSR637359-1"/>
    </source>
</evidence>
<dbReference type="SUPFAM" id="SSF52540">
    <property type="entry name" value="P-loop containing nucleoside triphosphate hydrolases"/>
    <property type="match status" value="1"/>
</dbReference>
<name>A0A7S3PFB1_9STRA</name>
<feature type="active site" description="For sulfotransferase activity" evidence="3">
    <location>
        <position position="56"/>
    </location>
</feature>
<dbReference type="SUPFAM" id="SSF75005">
    <property type="entry name" value="Arabinanase/levansucrase/invertase"/>
    <property type="match status" value="1"/>
</dbReference>
<dbReference type="InterPro" id="IPR000863">
    <property type="entry name" value="Sulfotransferase_dom"/>
</dbReference>
<keyword evidence="1" id="KW-0808">Transferase</keyword>
<feature type="binding site" evidence="4">
    <location>
        <position position="159"/>
    </location>
    <ligand>
        <name>3'-phosphoadenylyl sulfate</name>
        <dbReference type="ChEBI" id="CHEBI:58339"/>
    </ligand>
</feature>
<dbReference type="InterPro" id="IPR027417">
    <property type="entry name" value="P-loop_NTPase"/>
</dbReference>
<evidence type="ECO:0000313" key="6">
    <source>
        <dbReference type="EMBL" id="CAE0435642.1"/>
    </source>
</evidence>
<feature type="domain" description="Sulfotransferase" evidence="5">
    <location>
        <begin position="47"/>
        <end position="332"/>
    </location>
</feature>
<dbReference type="Gene3D" id="3.40.50.2000">
    <property type="entry name" value="Glycogen Phosphorylase B"/>
    <property type="match status" value="1"/>
</dbReference>
<dbReference type="Gene3D" id="3.40.50.300">
    <property type="entry name" value="P-loop containing nucleotide triphosphate hydrolases"/>
    <property type="match status" value="1"/>
</dbReference>
<reference evidence="6" key="1">
    <citation type="submission" date="2021-01" db="EMBL/GenBank/DDBJ databases">
        <authorList>
            <person name="Corre E."/>
            <person name="Pelletier E."/>
            <person name="Niang G."/>
            <person name="Scheremetjew M."/>
            <person name="Finn R."/>
            <person name="Kale V."/>
            <person name="Holt S."/>
            <person name="Cochrane G."/>
            <person name="Meng A."/>
            <person name="Brown T."/>
            <person name="Cohen L."/>
        </authorList>
    </citation>
    <scope>NUCLEOTIDE SEQUENCE</scope>
    <source>
        <strain evidence="6">GSBS06</strain>
    </source>
</reference>
<accession>A0A7S3PFB1</accession>
<dbReference type="InterPro" id="IPR023296">
    <property type="entry name" value="Glyco_hydro_beta-prop_sf"/>
</dbReference>
<dbReference type="GO" id="GO:0008146">
    <property type="term" value="F:sulfotransferase activity"/>
    <property type="evidence" value="ECO:0007669"/>
    <property type="project" value="InterPro"/>
</dbReference>
<dbReference type="Pfam" id="PF00685">
    <property type="entry name" value="Sulfotransfer_1"/>
    <property type="match status" value="1"/>
</dbReference>
<dbReference type="PANTHER" id="PTHR10605:SF56">
    <property type="entry name" value="BIFUNCTIONAL HEPARAN SULFATE N-DEACETYLASE_N-SULFOTRANSFERASE"/>
    <property type="match status" value="1"/>
</dbReference>
<dbReference type="InterPro" id="IPR037359">
    <property type="entry name" value="NST/OST"/>
</dbReference>